<name>F0YCJ3_AURAN</name>
<evidence type="ECO:0000259" key="7">
    <source>
        <dbReference type="PROSITE" id="PS50089"/>
    </source>
</evidence>
<feature type="domain" description="RING-type" evidence="7">
    <location>
        <begin position="135"/>
        <end position="175"/>
    </location>
</feature>
<organism evidence="10">
    <name type="scientific">Aureococcus anophagefferens</name>
    <name type="common">Harmful bloom alga</name>
    <dbReference type="NCBI Taxonomy" id="44056"/>
    <lineage>
        <taxon>Eukaryota</taxon>
        <taxon>Sar</taxon>
        <taxon>Stramenopiles</taxon>
        <taxon>Ochrophyta</taxon>
        <taxon>Pelagophyceae</taxon>
        <taxon>Pelagomonadales</taxon>
        <taxon>Pelagomonadaceae</taxon>
        <taxon>Aureococcus</taxon>
    </lineage>
</organism>
<proteinExistence type="inferred from homology"/>
<dbReference type="OrthoDB" id="2384430at2759"/>
<dbReference type="SUPFAM" id="SSF57850">
    <property type="entry name" value="RING/U-box"/>
    <property type="match status" value="1"/>
</dbReference>
<keyword evidence="1" id="KW-0479">Metal-binding</keyword>
<dbReference type="Pfam" id="PF01753">
    <property type="entry name" value="zf-MYND"/>
    <property type="match status" value="3"/>
</dbReference>
<dbReference type="Proteomes" id="UP000002729">
    <property type="component" value="Unassembled WGS sequence"/>
</dbReference>
<keyword evidence="10" id="KW-1185">Reference proteome</keyword>
<evidence type="ECO:0000256" key="1">
    <source>
        <dbReference type="ARBA" id="ARBA00022723"/>
    </source>
</evidence>
<evidence type="ECO:0000256" key="5">
    <source>
        <dbReference type="PROSITE-ProRule" id="PRU00134"/>
    </source>
</evidence>
<accession>F0YCJ3</accession>
<dbReference type="SUPFAM" id="SSF144232">
    <property type="entry name" value="HIT/MYND zinc finger-like"/>
    <property type="match status" value="4"/>
</dbReference>
<feature type="domain" description="MYND-type" evidence="8">
    <location>
        <begin position="656"/>
        <end position="680"/>
    </location>
</feature>
<dbReference type="Gene3D" id="6.10.140.2220">
    <property type="match status" value="2"/>
</dbReference>
<dbReference type="SUPFAM" id="SSF81901">
    <property type="entry name" value="HCP-like"/>
    <property type="match status" value="4"/>
</dbReference>
<keyword evidence="2 5" id="KW-0863">Zinc-finger</keyword>
<dbReference type="PROSITE" id="PS50865">
    <property type="entry name" value="ZF_MYND_2"/>
    <property type="match status" value="4"/>
</dbReference>
<dbReference type="InterPro" id="IPR011990">
    <property type="entry name" value="TPR-like_helical_dom_sf"/>
</dbReference>
<feature type="domain" description="MYND-type" evidence="8">
    <location>
        <begin position="312"/>
        <end position="377"/>
    </location>
</feature>
<evidence type="ECO:0000256" key="4">
    <source>
        <dbReference type="ARBA" id="ARBA00038101"/>
    </source>
</evidence>
<dbReference type="InterPro" id="IPR050767">
    <property type="entry name" value="Sel1_AlgK"/>
</dbReference>
<reference evidence="9 10" key="1">
    <citation type="journal article" date="2011" name="Proc. Natl. Acad. Sci. U.S.A.">
        <title>Niche of harmful alga Aureococcus anophagefferens revealed through ecogenomics.</title>
        <authorList>
            <person name="Gobler C.J."/>
            <person name="Berry D.L."/>
            <person name="Dyhrman S.T."/>
            <person name="Wilhelm S.W."/>
            <person name="Salamov A."/>
            <person name="Lobanov A.V."/>
            <person name="Zhang Y."/>
            <person name="Collier J.L."/>
            <person name="Wurch L.L."/>
            <person name="Kustka A.B."/>
            <person name="Dill B.D."/>
            <person name="Shah M."/>
            <person name="VerBerkmoes N.C."/>
            <person name="Kuo A."/>
            <person name="Terry A."/>
            <person name="Pangilinan J."/>
            <person name="Lindquist E.A."/>
            <person name="Lucas S."/>
            <person name="Paulsen I.T."/>
            <person name="Hattenrath-Lehmann T.K."/>
            <person name="Talmage S.C."/>
            <person name="Walker E.A."/>
            <person name="Koch F."/>
            <person name="Burson A.M."/>
            <person name="Marcoval M.A."/>
            <person name="Tang Y.Z."/>
            <person name="Lecleir G.R."/>
            <person name="Coyne K.J."/>
            <person name="Berg G.M."/>
            <person name="Bertrand E.M."/>
            <person name="Saito M.A."/>
            <person name="Gladyshev V.N."/>
            <person name="Grigoriev I.V."/>
        </authorList>
    </citation>
    <scope>NUCLEOTIDE SEQUENCE [LARGE SCALE GENOMIC DNA]</scope>
    <source>
        <strain evidence="10">CCMP 1984</strain>
    </source>
</reference>
<dbReference type="OMA" id="ICTACRI"/>
<protein>
    <recommendedName>
        <fullName evidence="11">MYND-type domain-containing protein</fullName>
    </recommendedName>
</protein>
<evidence type="ECO:0000256" key="6">
    <source>
        <dbReference type="SAM" id="MobiDB-lite"/>
    </source>
</evidence>
<dbReference type="eggNOG" id="KOG1550">
    <property type="taxonomic scope" value="Eukaryota"/>
</dbReference>
<feature type="region of interest" description="Disordered" evidence="6">
    <location>
        <begin position="387"/>
        <end position="406"/>
    </location>
</feature>
<evidence type="ECO:0000256" key="2">
    <source>
        <dbReference type="ARBA" id="ARBA00022771"/>
    </source>
</evidence>
<dbReference type="InParanoid" id="F0YCJ3"/>
<evidence type="ECO:0000313" key="10">
    <source>
        <dbReference type="Proteomes" id="UP000002729"/>
    </source>
</evidence>
<feature type="domain" description="RING-type" evidence="7">
    <location>
        <begin position="749"/>
        <end position="789"/>
    </location>
</feature>
<feature type="domain" description="MYND-type" evidence="8">
    <location>
        <begin position="28"/>
        <end position="66"/>
    </location>
</feature>
<gene>
    <name evidence="9" type="ORF">AURANDRAFT_71857</name>
</gene>
<evidence type="ECO:0000313" key="9">
    <source>
        <dbReference type="EMBL" id="EGB07171.1"/>
    </source>
</evidence>
<dbReference type="SMART" id="SM00184">
    <property type="entry name" value="RING"/>
    <property type="match status" value="3"/>
</dbReference>
<dbReference type="KEGG" id="aaf:AURANDRAFT_71857"/>
<evidence type="ECO:0000259" key="8">
    <source>
        <dbReference type="PROSITE" id="PS50865"/>
    </source>
</evidence>
<feature type="domain" description="MYND-type" evidence="8">
    <location>
        <begin position="978"/>
        <end position="1016"/>
    </location>
</feature>
<dbReference type="GO" id="GO:0008270">
    <property type="term" value="F:zinc ion binding"/>
    <property type="evidence" value="ECO:0007669"/>
    <property type="project" value="UniProtKB-KW"/>
</dbReference>
<dbReference type="AlphaFoldDB" id="F0YCJ3"/>
<dbReference type="PANTHER" id="PTHR11102:SF160">
    <property type="entry name" value="ERAD-ASSOCIATED E3 UBIQUITIN-PROTEIN LIGASE COMPONENT HRD3"/>
    <property type="match status" value="1"/>
</dbReference>
<dbReference type="PROSITE" id="PS01360">
    <property type="entry name" value="ZF_MYND_1"/>
    <property type="match status" value="2"/>
</dbReference>
<dbReference type="SMART" id="SM00671">
    <property type="entry name" value="SEL1"/>
    <property type="match status" value="16"/>
</dbReference>
<dbReference type="Gene3D" id="1.25.40.10">
    <property type="entry name" value="Tetratricopeptide repeat domain"/>
    <property type="match status" value="4"/>
</dbReference>
<dbReference type="GeneID" id="20228434"/>
<keyword evidence="3" id="KW-0862">Zinc</keyword>
<dbReference type="InterPro" id="IPR001841">
    <property type="entry name" value="Znf_RING"/>
</dbReference>
<dbReference type="PROSITE" id="PS50089">
    <property type="entry name" value="ZF_RING_2"/>
    <property type="match status" value="3"/>
</dbReference>
<dbReference type="InterPro" id="IPR006597">
    <property type="entry name" value="Sel1-like"/>
</dbReference>
<feature type="domain" description="RING-type" evidence="7">
    <location>
        <begin position="446"/>
        <end position="486"/>
    </location>
</feature>
<comment type="similarity">
    <text evidence="4">Belongs to the sel-1 family.</text>
</comment>
<dbReference type="EMBL" id="GL833132">
    <property type="protein sequence ID" value="EGB07171.1"/>
    <property type="molecule type" value="Genomic_DNA"/>
</dbReference>
<evidence type="ECO:0008006" key="11">
    <source>
        <dbReference type="Google" id="ProtNLM"/>
    </source>
</evidence>
<dbReference type="InterPro" id="IPR002893">
    <property type="entry name" value="Znf_MYND"/>
</dbReference>
<dbReference type="PANTHER" id="PTHR11102">
    <property type="entry name" value="SEL-1-LIKE PROTEIN"/>
    <property type="match status" value="1"/>
</dbReference>
<sequence>MSWQEKKLEYENRMARARGKKLDTLKTCTICGADKAKACQGCGTTAYCSTDCQRIDWRDRGHRKVCKNFQAAEAARAEAPTPPPSPPRDVFYGPAPRSHADEVRARIAAEHEAARALREANPEPEPKSARFGSRCPICFEQWDVNDSGVLRACCCRTVCRSCSDKIGFSACPLCRIPCPKDDAELLARLRRHVENDVPEAITFLGIAYRRGHFGLVKSDKKAAKIWKRAMELGDVDAMVYLAEMYEKGLGVKLDKKKAERLFRMAADRGDALAQTCLGAFLHSHEKCEEAVRYFALAADQGFTSGEYNLGCCYRDGRGTEVDLGKARYWFERAAAKGHEKAIENLDLAALDGCGTTAYCSTACQRIDWRDRGHRAVCKKIQAAEAARAEAPTPPASPPRDVFYGPAPRSHADEVRARIAAEHEAARVRREANPEPAPASARWGSRCPICLEDWDVNSFGVFRTCCCRKVCKSCENKIGLGACPLCRLPCPKDNAEQLAQLRRHVENEVPEAISYLGIAYREGYYGLVKSDKKAAKIYRRAVELGDLEATVNLGTLYEHGSGVKLDKKKAEQLYRTAADRGDAVAQNNIGAFLHSENKFVEAFRYLALAADQGYTSAENNLGICYMDGEGTEVDLGKARYWFERAAAKGHEPAIEWCGTTAYCSTDCQRIDWRDRGHRKVCKKIQAAESARAEAPTPPPSPPRDVFYGPAPRSHADEVRARIAAEHEAARVRREANPEREPLSARYGSRCPICFGDWDVNAKSVFRDCCCRLVCQSCEDKLGTDACPLCRLPFPKTNAEQLARLRRHVENEVPEAITSLGSAYHFGALGLVKSDKKAAKIWKRAVELGDARAMIFLAYAYQTGSGVKLDKKKAERLYRMAADRGDAGAQSNFGALLHAEAKFEEAIRYLVLAADQGHTVAENNLGCCYKHGEGTDVDLGKARYWFERAAAKGSELATRNLAALDAQARKTRTKLALNICTICGADKAKACKGCGTTAYCSTDCQRIDWRDRGHRKVCKKIQAAEAARAEAPTPPPSPPRDVFYGPAPRSHADEVRARIAAEHEAARARREANPEPEPLSARHGSRCPICLEEWDVNAPGVFRVCCCRLLCRSEGRLGLVKSDKKAAKIWKRAVELGDVEAMINLGLLYENGSGVKLDKMKAMKLYRAAADRGHAVAQCNSGILLASEEKIEEAFRYFALSADQGYTDGETNLGICYRDGDGTEVDLGKARCWFERAAAKGLERAIENLARLDAQV</sequence>
<dbReference type="RefSeq" id="XP_009038395.1">
    <property type="nucleotide sequence ID" value="XM_009040147.1"/>
</dbReference>
<dbReference type="Pfam" id="PF08238">
    <property type="entry name" value="Sel1"/>
    <property type="match status" value="16"/>
</dbReference>
<evidence type="ECO:0000256" key="3">
    <source>
        <dbReference type="ARBA" id="ARBA00022833"/>
    </source>
</evidence>